<keyword evidence="12" id="KW-1185">Reference proteome</keyword>
<evidence type="ECO:0000256" key="4">
    <source>
        <dbReference type="ARBA" id="ARBA00022840"/>
    </source>
</evidence>
<dbReference type="EMBL" id="CP021435">
    <property type="protein sequence ID" value="ATJ83736.1"/>
    <property type="molecule type" value="Genomic_DNA"/>
</dbReference>
<dbReference type="PANTHER" id="PTHR43869">
    <property type="entry name" value="GLYCINE BETAINE/PROLINE BETAINE TRANSPORT SYSTEM ATP-BINDING PROTEIN PROV"/>
    <property type="match status" value="1"/>
</dbReference>
<evidence type="ECO:0000256" key="5">
    <source>
        <dbReference type="ARBA" id="ARBA00022970"/>
    </source>
</evidence>
<sequence length="418" mass="45514">MTDGNEVPASRQKVVVEHLYKVFGDDPEETIRRAAAGETKDRIYAETRSVAAVADVSFTVAPGEIFVVMGLSGSGKSTLIRCLNRLIEPTRGRILLDGQDVVAMDAEALRELRARKLSMVFQHFALFPHKTVGENVEFGLKVRGMPPGERREKALRALAQVGLEAYADVPPDNLSGGMQQRVGLARGLAVDPEIMLMDEPFSALDPLIRRDMQDELLALQEQLHMTILFITHDLHEALRIGDCIAIMKDGRFVQTGTPEQIVAAPADDYVAAFTRDVDRGRVFRMGRLSHEAPTVTPDDDPATARRRCEAHQVTGLHVVDADGYPLGILVRTDLVSAEGRALRDLMRPDFPAARADQELIELYGECAKGLPIAVLDETGRLLGSVDPLRVFALLAGNGGEGQASPSAEASAPLAAREQ</sequence>
<dbReference type="KEGG" id="hbe:BEI_2749"/>
<comment type="subcellular location">
    <subcellularLocation>
        <location evidence="7">Cell inner membrane</location>
        <topology evidence="7">Peripheral membrane protein</topology>
    </subcellularLocation>
</comment>
<feature type="domain" description="CBS" evidence="10">
    <location>
        <begin position="288"/>
        <end position="345"/>
    </location>
</feature>
<dbReference type="Gene3D" id="3.10.580.10">
    <property type="entry name" value="CBS-domain"/>
    <property type="match status" value="1"/>
</dbReference>
<reference evidence="11 12" key="1">
    <citation type="journal article" date="2017" name="Sci. Rep.">
        <title>Revealing the Saline Adaptation Strategies of the Halophilic Bacterium Halomonas beimenensis through High-throughput Omics and Transposon Mutagenesis Approaches.</title>
        <authorList>
            <person name="Chen Y.H."/>
            <person name="Lin S.S."/>
            <person name="Shyu Y.T."/>
        </authorList>
    </citation>
    <scope>NUCLEOTIDE SEQUENCE [LARGE SCALE GENOMIC DNA]</scope>
    <source>
        <strain evidence="11 12">NTU-111</strain>
    </source>
</reference>
<dbReference type="RefSeq" id="WP_097790023.1">
    <property type="nucleotide sequence ID" value="NZ_BAAADT010000011.1"/>
</dbReference>
<keyword evidence="2 7" id="KW-0813">Transport</keyword>
<keyword evidence="6" id="KW-0129">CBS domain</keyword>
<dbReference type="SMART" id="SM00382">
    <property type="entry name" value="AAA"/>
    <property type="match status" value="1"/>
</dbReference>
<evidence type="ECO:0000256" key="1">
    <source>
        <dbReference type="ARBA" id="ARBA00005417"/>
    </source>
</evidence>
<dbReference type="GO" id="GO:0016887">
    <property type="term" value="F:ATP hydrolysis activity"/>
    <property type="evidence" value="ECO:0007669"/>
    <property type="project" value="UniProtKB-UniRule"/>
</dbReference>
<keyword evidence="5" id="KW-0029">Amino-acid transport</keyword>
<dbReference type="Pfam" id="PF00571">
    <property type="entry name" value="CBS"/>
    <property type="match status" value="1"/>
</dbReference>
<dbReference type="InterPro" id="IPR005892">
    <property type="entry name" value="Gly-betaine_transp_ATP-bd"/>
</dbReference>
<feature type="domain" description="ABC transporter" evidence="9">
    <location>
        <begin position="37"/>
        <end position="274"/>
    </location>
</feature>
<dbReference type="EC" id="7.6.2.9" evidence="7"/>
<dbReference type="InterPro" id="IPR027417">
    <property type="entry name" value="P-loop_NTPase"/>
</dbReference>
<dbReference type="GO" id="GO:0005886">
    <property type="term" value="C:plasma membrane"/>
    <property type="evidence" value="ECO:0007669"/>
    <property type="project" value="UniProtKB-SubCell"/>
</dbReference>
<dbReference type="OrthoDB" id="9802264at2"/>
<dbReference type="GO" id="GO:0031460">
    <property type="term" value="P:glycine betaine transport"/>
    <property type="evidence" value="ECO:0007669"/>
    <property type="project" value="InterPro"/>
</dbReference>
<evidence type="ECO:0000256" key="6">
    <source>
        <dbReference type="PROSITE-ProRule" id="PRU00703"/>
    </source>
</evidence>
<evidence type="ECO:0000313" key="11">
    <source>
        <dbReference type="EMBL" id="ATJ83736.1"/>
    </source>
</evidence>
<dbReference type="Gene3D" id="3.40.50.300">
    <property type="entry name" value="P-loop containing nucleotide triphosphate hydrolases"/>
    <property type="match status" value="1"/>
</dbReference>
<dbReference type="NCBIfam" id="TIGR01186">
    <property type="entry name" value="proV"/>
    <property type="match status" value="1"/>
</dbReference>
<evidence type="ECO:0000256" key="8">
    <source>
        <dbReference type="SAM" id="MobiDB-lite"/>
    </source>
</evidence>
<keyword evidence="7" id="KW-1003">Cell membrane</keyword>
<keyword evidence="3 7" id="KW-0547">Nucleotide-binding</keyword>
<dbReference type="InterPro" id="IPR003439">
    <property type="entry name" value="ABC_transporter-like_ATP-bd"/>
</dbReference>
<dbReference type="CDD" id="cd02205">
    <property type="entry name" value="CBS_pair_SF"/>
    <property type="match status" value="1"/>
</dbReference>
<keyword evidence="7" id="KW-0472">Membrane</keyword>
<comment type="subunit">
    <text evidence="7">The complex is probably composed of two ATP-binding proteins, two transmembrane proteins and a solute-binding protein.</text>
</comment>
<dbReference type="PANTHER" id="PTHR43869:SF1">
    <property type="entry name" value="GLYCINE BETAINE_PROLINE BETAINE TRANSPORT SYSTEM ATP-BINDING PROTEIN PROV"/>
    <property type="match status" value="1"/>
</dbReference>
<evidence type="ECO:0000259" key="10">
    <source>
        <dbReference type="PROSITE" id="PS51371"/>
    </source>
</evidence>
<dbReference type="AlphaFoldDB" id="A0A291PA00"/>
<dbReference type="InterPro" id="IPR000644">
    <property type="entry name" value="CBS_dom"/>
</dbReference>
<dbReference type="SUPFAM" id="SSF54631">
    <property type="entry name" value="CBS-domain pair"/>
    <property type="match status" value="1"/>
</dbReference>
<protein>
    <recommendedName>
        <fullName evidence="7">Quaternary amine transport ATP-binding protein</fullName>
        <ecNumber evidence="7">7.6.2.9</ecNumber>
    </recommendedName>
</protein>
<feature type="region of interest" description="Disordered" evidence="8">
    <location>
        <begin position="398"/>
        <end position="418"/>
    </location>
</feature>
<evidence type="ECO:0000259" key="9">
    <source>
        <dbReference type="PROSITE" id="PS50893"/>
    </source>
</evidence>
<dbReference type="GO" id="GO:0006865">
    <property type="term" value="P:amino acid transport"/>
    <property type="evidence" value="ECO:0007669"/>
    <property type="project" value="UniProtKB-UniRule"/>
</dbReference>
<dbReference type="GO" id="GO:0005524">
    <property type="term" value="F:ATP binding"/>
    <property type="evidence" value="ECO:0007669"/>
    <property type="project" value="UniProtKB-UniRule"/>
</dbReference>
<dbReference type="InterPro" id="IPR046342">
    <property type="entry name" value="CBS_dom_sf"/>
</dbReference>
<dbReference type="Pfam" id="PF00005">
    <property type="entry name" value="ABC_tran"/>
    <property type="match status" value="1"/>
</dbReference>
<feature type="compositionally biased region" description="Low complexity" evidence="8">
    <location>
        <begin position="403"/>
        <end position="418"/>
    </location>
</feature>
<dbReference type="PROSITE" id="PS00211">
    <property type="entry name" value="ABC_TRANSPORTER_1"/>
    <property type="match status" value="1"/>
</dbReference>
<evidence type="ECO:0000256" key="2">
    <source>
        <dbReference type="ARBA" id="ARBA00022448"/>
    </source>
</evidence>
<evidence type="ECO:0000256" key="7">
    <source>
        <dbReference type="RuleBase" id="RU369116"/>
    </source>
</evidence>
<dbReference type="GO" id="GO:0006970">
    <property type="term" value="P:response to osmotic stress"/>
    <property type="evidence" value="ECO:0007669"/>
    <property type="project" value="UniProtKB-ARBA"/>
</dbReference>
<name>A0A291PA00_9GAMM</name>
<gene>
    <name evidence="11" type="primary">proV</name>
    <name evidence="11" type="ORF">BEI_2749</name>
</gene>
<keyword evidence="7" id="KW-0997">Cell inner membrane</keyword>
<dbReference type="CDD" id="cd03294">
    <property type="entry name" value="ABC_Pro_Gly_Betaine"/>
    <property type="match status" value="1"/>
</dbReference>
<evidence type="ECO:0000313" key="12">
    <source>
        <dbReference type="Proteomes" id="UP000219993"/>
    </source>
</evidence>
<organism evidence="11 12">
    <name type="scientific">Halomonas beimenensis</name>
    <dbReference type="NCBI Taxonomy" id="475662"/>
    <lineage>
        <taxon>Bacteria</taxon>
        <taxon>Pseudomonadati</taxon>
        <taxon>Pseudomonadota</taxon>
        <taxon>Gammaproteobacteria</taxon>
        <taxon>Oceanospirillales</taxon>
        <taxon>Halomonadaceae</taxon>
        <taxon>Halomonas</taxon>
    </lineage>
</organism>
<dbReference type="Proteomes" id="UP000219993">
    <property type="component" value="Chromosome"/>
</dbReference>
<comment type="similarity">
    <text evidence="1 7">Belongs to the ABC transporter superfamily.</text>
</comment>
<dbReference type="PROSITE" id="PS50893">
    <property type="entry name" value="ABC_TRANSPORTER_2"/>
    <property type="match status" value="1"/>
</dbReference>
<proteinExistence type="inferred from homology"/>
<keyword evidence="4 7" id="KW-0067">ATP-binding</keyword>
<dbReference type="PROSITE" id="PS51371">
    <property type="entry name" value="CBS"/>
    <property type="match status" value="1"/>
</dbReference>
<dbReference type="InterPro" id="IPR051921">
    <property type="entry name" value="ABC_osmolyte_uptake_ATP-bind"/>
</dbReference>
<dbReference type="SUPFAM" id="SSF52540">
    <property type="entry name" value="P-loop containing nucleoside triphosphate hydrolases"/>
    <property type="match status" value="1"/>
</dbReference>
<dbReference type="FunFam" id="3.40.50.300:FF:000201">
    <property type="entry name" value="Glycine betaine/L-proline ABC transporter ATP-binding protein"/>
    <property type="match status" value="1"/>
</dbReference>
<evidence type="ECO:0000256" key="3">
    <source>
        <dbReference type="ARBA" id="ARBA00022741"/>
    </source>
</evidence>
<dbReference type="InterPro" id="IPR003593">
    <property type="entry name" value="AAA+_ATPase"/>
</dbReference>
<dbReference type="InterPro" id="IPR017871">
    <property type="entry name" value="ABC_transporter-like_CS"/>
</dbReference>
<comment type="catalytic activity">
    <reaction evidence="7">
        <text>a quaternary ammonium(out) + ATP + H2O = a quaternary ammonium(in) + ADP + phosphate + H(+)</text>
        <dbReference type="Rhea" id="RHEA:11036"/>
        <dbReference type="ChEBI" id="CHEBI:15377"/>
        <dbReference type="ChEBI" id="CHEBI:15378"/>
        <dbReference type="ChEBI" id="CHEBI:30616"/>
        <dbReference type="ChEBI" id="CHEBI:35267"/>
        <dbReference type="ChEBI" id="CHEBI:43474"/>
        <dbReference type="ChEBI" id="CHEBI:456216"/>
    </reaction>
</comment>
<accession>A0A291PA00</accession>
<dbReference type="GO" id="GO:0015418">
    <property type="term" value="F:ABC-type quaternary ammonium compound transporting activity"/>
    <property type="evidence" value="ECO:0007669"/>
    <property type="project" value="UniProtKB-EC"/>
</dbReference>